<gene>
    <name evidence="2" type="ORF">VRU48_15070</name>
</gene>
<name>A0ABU7IAQ8_9SPHI</name>
<accession>A0ABU7IAQ8</accession>
<dbReference type="RefSeq" id="WP_330108752.1">
    <property type="nucleotide sequence ID" value="NZ_JAZDQT010000003.1"/>
</dbReference>
<dbReference type="EMBL" id="JAZDQT010000003">
    <property type="protein sequence ID" value="MEE1946444.1"/>
    <property type="molecule type" value="Genomic_DNA"/>
</dbReference>
<keyword evidence="3" id="KW-1185">Reference proteome</keyword>
<protein>
    <submittedName>
        <fullName evidence="2">RHS repeat-associated core domain-containing protein</fullName>
    </submittedName>
</protein>
<dbReference type="InterPro" id="IPR022385">
    <property type="entry name" value="Rhs_assc_core"/>
</dbReference>
<evidence type="ECO:0000313" key="2">
    <source>
        <dbReference type="EMBL" id="MEE1946444.1"/>
    </source>
</evidence>
<reference evidence="2 3" key="1">
    <citation type="submission" date="2024-01" db="EMBL/GenBank/DDBJ databases">
        <title>Pedobacter sp. nov., isolated from fresh soil.</title>
        <authorList>
            <person name="Le N.T.T."/>
        </authorList>
    </citation>
    <scope>NUCLEOTIDE SEQUENCE [LARGE SCALE GENOMIC DNA]</scope>
    <source>
        <strain evidence="2 3">KR3-3</strain>
    </source>
</reference>
<dbReference type="NCBIfam" id="TIGR03696">
    <property type="entry name" value="Rhs_assc_core"/>
    <property type="match status" value="1"/>
</dbReference>
<dbReference type="Gene3D" id="2.180.10.10">
    <property type="entry name" value="RHS repeat-associated core"/>
    <property type="match status" value="1"/>
</dbReference>
<proteinExistence type="predicted"/>
<sequence>MRYVFDIYGGAVRRLQEDDYYPFGLRKPAGSPVSLEKKYLHNGKELQYELEQYDYEARFYDPMIGRWNVVDPLAESYHAYSPYNYALNDPIGKLDPNGMWVETAGGYSTSNTAEIAAFLGQSNSQQSAEKDPPTKKGKNIINKPGAIIRKTQDGYSIGQVKQGDGGSGLSDAMELGFGFTPIGVVIDFANLIEGKDRAGNHLSWGWRLAGIIPLVSEFKNSNKVAKAATKAFGKEVAEVATRIGRDGEAVEIIFKDGSKIDINAARVKEWVPNTHPKAPAGTLQKVKFENSLPGSKGYKRVATQAEIDYLKKTSKKIKDNMLIDIDKAIKTFAAFMDNSWAEVSQLLVDRDYTSDESAMNDWLQSNWELLIERKVLKINNYLEVYGDGADFNGASSRITDPNSVANFRIKAIPKTGNSIFDVLNEEVVTMPDLVFDRLTGFRDGFYALEPEFNHALLNDENIGIERVVRMNDVVFVLEEI</sequence>
<organism evidence="2 3">
    <name type="scientific">Pedobacter albus</name>
    <dbReference type="NCBI Taxonomy" id="3113905"/>
    <lineage>
        <taxon>Bacteria</taxon>
        <taxon>Pseudomonadati</taxon>
        <taxon>Bacteroidota</taxon>
        <taxon>Sphingobacteriia</taxon>
        <taxon>Sphingobacteriales</taxon>
        <taxon>Sphingobacteriaceae</taxon>
        <taxon>Pedobacter</taxon>
    </lineage>
</organism>
<comment type="caution">
    <text evidence="2">The sequence shown here is derived from an EMBL/GenBank/DDBJ whole genome shotgun (WGS) entry which is preliminary data.</text>
</comment>
<dbReference type="Proteomes" id="UP001336835">
    <property type="component" value="Unassembled WGS sequence"/>
</dbReference>
<evidence type="ECO:0000256" key="1">
    <source>
        <dbReference type="SAM" id="MobiDB-lite"/>
    </source>
</evidence>
<feature type="region of interest" description="Disordered" evidence="1">
    <location>
        <begin position="121"/>
        <end position="143"/>
    </location>
</feature>
<evidence type="ECO:0000313" key="3">
    <source>
        <dbReference type="Proteomes" id="UP001336835"/>
    </source>
</evidence>